<dbReference type="GO" id="GO:0004497">
    <property type="term" value="F:monooxygenase activity"/>
    <property type="evidence" value="ECO:0007669"/>
    <property type="project" value="UniProtKB-KW"/>
</dbReference>
<gene>
    <name evidence="2" type="ORF">E7156_02520</name>
</gene>
<organism evidence="2 3">
    <name type="scientific">Streptococcus gallolyticus</name>
    <dbReference type="NCBI Taxonomy" id="315405"/>
    <lineage>
        <taxon>Bacteria</taxon>
        <taxon>Bacillati</taxon>
        <taxon>Bacillota</taxon>
        <taxon>Bacilli</taxon>
        <taxon>Lactobacillales</taxon>
        <taxon>Streptococcaceae</taxon>
        <taxon>Streptococcus</taxon>
    </lineage>
</organism>
<keyword evidence="2" id="KW-0560">Oxidoreductase</keyword>
<comment type="caution">
    <text evidence="2">The sequence shown here is derived from an EMBL/GenBank/DDBJ whole genome shotgun (WGS) entry which is preliminary data.</text>
</comment>
<dbReference type="AlphaFoldDB" id="A0A927XJW8"/>
<protein>
    <submittedName>
        <fullName evidence="2">Antibiotic biosynthesis monooxygenase</fullName>
    </submittedName>
</protein>
<evidence type="ECO:0000313" key="2">
    <source>
        <dbReference type="EMBL" id="MBE6164188.1"/>
    </source>
</evidence>
<dbReference type="Pfam" id="PF03992">
    <property type="entry name" value="ABM"/>
    <property type="match status" value="1"/>
</dbReference>
<keyword evidence="2" id="KW-0503">Monooxygenase</keyword>
<dbReference type="InterPro" id="IPR007138">
    <property type="entry name" value="ABM_dom"/>
</dbReference>
<accession>A0A927XJW8</accession>
<evidence type="ECO:0000313" key="3">
    <source>
        <dbReference type="Proteomes" id="UP000700800"/>
    </source>
</evidence>
<sequence>MNYPLVIIIFVKSKVYLANKQQFQFTESRHKLKKFRNDAISLKNWETCLGNEVWIQDNSDTNSVSFTAVSRWDNQDDFKAWLKRPEHIQHHKEQHFRKEDSPILKKSVQEYIVLED</sequence>
<dbReference type="PROSITE" id="PS51725">
    <property type="entry name" value="ABM"/>
    <property type="match status" value="1"/>
</dbReference>
<dbReference type="Gene3D" id="3.30.70.100">
    <property type="match status" value="1"/>
</dbReference>
<feature type="domain" description="ABM" evidence="1">
    <location>
        <begin position="15"/>
        <end position="108"/>
    </location>
</feature>
<dbReference type="InterPro" id="IPR011008">
    <property type="entry name" value="Dimeric_a/b-barrel"/>
</dbReference>
<proteinExistence type="predicted"/>
<reference evidence="2" key="1">
    <citation type="submission" date="2019-04" db="EMBL/GenBank/DDBJ databases">
        <title>Evolution of Biomass-Degrading Anaerobic Consortia Revealed by Metagenomics.</title>
        <authorList>
            <person name="Peng X."/>
        </authorList>
    </citation>
    <scope>NUCLEOTIDE SEQUENCE</scope>
    <source>
        <strain evidence="2">SIG195</strain>
    </source>
</reference>
<dbReference type="SUPFAM" id="SSF54909">
    <property type="entry name" value="Dimeric alpha+beta barrel"/>
    <property type="match status" value="1"/>
</dbReference>
<dbReference type="EMBL" id="SVAF01000005">
    <property type="protein sequence ID" value="MBE6164188.1"/>
    <property type="molecule type" value="Genomic_DNA"/>
</dbReference>
<dbReference type="Proteomes" id="UP000700800">
    <property type="component" value="Unassembled WGS sequence"/>
</dbReference>
<name>A0A927XJW8_9STRE</name>
<evidence type="ECO:0000259" key="1">
    <source>
        <dbReference type="PROSITE" id="PS51725"/>
    </source>
</evidence>